<feature type="signal peptide" evidence="2">
    <location>
        <begin position="1"/>
        <end position="21"/>
    </location>
</feature>
<evidence type="ECO:0000313" key="4">
    <source>
        <dbReference type="Proteomes" id="UP000001593"/>
    </source>
</evidence>
<feature type="compositionally biased region" description="Basic and acidic residues" evidence="1">
    <location>
        <begin position="407"/>
        <end position="428"/>
    </location>
</feature>
<keyword evidence="2" id="KW-0732">Signal</keyword>
<feature type="compositionally biased region" description="Basic and acidic residues" evidence="1">
    <location>
        <begin position="191"/>
        <end position="240"/>
    </location>
</feature>
<feature type="region of interest" description="Disordered" evidence="1">
    <location>
        <begin position="124"/>
        <end position="143"/>
    </location>
</feature>
<dbReference type="KEGG" id="nve:5511640"/>
<evidence type="ECO:0000256" key="2">
    <source>
        <dbReference type="SAM" id="SignalP"/>
    </source>
</evidence>
<gene>
    <name evidence="3" type="ORF">NEMVEDRAFT_v1g208419</name>
</gene>
<keyword evidence="4" id="KW-1185">Reference proteome</keyword>
<dbReference type="InParanoid" id="A7S8I0"/>
<proteinExistence type="predicted"/>
<evidence type="ECO:0000256" key="1">
    <source>
        <dbReference type="SAM" id="MobiDB-lite"/>
    </source>
</evidence>
<feature type="region of interest" description="Disordered" evidence="1">
    <location>
        <begin position="191"/>
        <end position="266"/>
    </location>
</feature>
<dbReference type="HOGENOM" id="CLU_568991_0_0_1"/>
<reference evidence="3 4" key="1">
    <citation type="journal article" date="2007" name="Science">
        <title>Sea anemone genome reveals ancestral eumetazoan gene repertoire and genomic organization.</title>
        <authorList>
            <person name="Putnam N.H."/>
            <person name="Srivastava M."/>
            <person name="Hellsten U."/>
            <person name="Dirks B."/>
            <person name="Chapman J."/>
            <person name="Salamov A."/>
            <person name="Terry A."/>
            <person name="Shapiro H."/>
            <person name="Lindquist E."/>
            <person name="Kapitonov V.V."/>
            <person name="Jurka J."/>
            <person name="Genikhovich G."/>
            <person name="Grigoriev I.V."/>
            <person name="Lucas S.M."/>
            <person name="Steele R.E."/>
            <person name="Finnerty J.R."/>
            <person name="Technau U."/>
            <person name="Martindale M.Q."/>
            <person name="Rokhsar D.S."/>
        </authorList>
    </citation>
    <scope>NUCLEOTIDE SEQUENCE [LARGE SCALE GENOMIC DNA]</scope>
    <source>
        <strain evidence="4">CH2 X CH6</strain>
    </source>
</reference>
<feature type="compositionally biased region" description="Basic residues" evidence="1">
    <location>
        <begin position="393"/>
        <end position="406"/>
    </location>
</feature>
<organism evidence="3 4">
    <name type="scientific">Nematostella vectensis</name>
    <name type="common">Starlet sea anemone</name>
    <dbReference type="NCBI Taxonomy" id="45351"/>
    <lineage>
        <taxon>Eukaryota</taxon>
        <taxon>Metazoa</taxon>
        <taxon>Cnidaria</taxon>
        <taxon>Anthozoa</taxon>
        <taxon>Hexacorallia</taxon>
        <taxon>Actiniaria</taxon>
        <taxon>Edwardsiidae</taxon>
        <taxon>Nematostella</taxon>
    </lineage>
</organism>
<protein>
    <submittedName>
        <fullName evidence="3">Uncharacterized protein</fullName>
    </submittedName>
</protein>
<accession>A7S8I0</accession>
<feature type="compositionally biased region" description="Basic and acidic residues" evidence="1">
    <location>
        <begin position="339"/>
        <end position="381"/>
    </location>
</feature>
<feature type="chain" id="PRO_5002712434" evidence="2">
    <location>
        <begin position="22"/>
        <end position="480"/>
    </location>
</feature>
<evidence type="ECO:0000313" key="3">
    <source>
        <dbReference type="EMBL" id="EDO39990.1"/>
    </source>
</evidence>
<dbReference type="AlphaFoldDB" id="A7S8I0"/>
<dbReference type="Proteomes" id="UP000001593">
    <property type="component" value="Unassembled WGS sequence"/>
</dbReference>
<feature type="compositionally biased region" description="Basic residues" evidence="1">
    <location>
        <begin position="329"/>
        <end position="338"/>
    </location>
</feature>
<sequence length="480" mass="53457">MARLRLQLVLLLSVVMYGVYGRPMHNPVEPDSYSYLHAKLQNASQQSTGKAMISILRTCARLRSGICAPFSTPSGPTPTEESTPPSDTWLTDLIITALSKENREEMVATLRSSARLRKRVCEVSETDQAAHGNENREHVETNAIESSYSDEFVSFLQSRKRRSTVEEALEKLPQLDDSDSLDAAPGVGAREEYVEMHEPTERKAPGVVLRDAEESDKSRGSDEKESGVVARDESETRDDPSQPADGEFAIATPIPPLLTSTSGIEKPFPMTATANTLLRLDGTFDESLLIQPESLAESSESSPKRRRRGVSNLDIENEQVTSSSEKRLHPGIKKRVHPGHVEPGVENRPSRNNVEKRVEIPDKEIELALKYEEDDEKRSNEGGELNKQMSSAPKKRGKLQTTLKKKEKMEPKDVEESLHEQEKSDASKRGKLGASLKNKVPEVVVRGEETRDGLESRDLGSEQKPRDRVLLDIDEMPSDK</sequence>
<name>A7S8I0_NEMVE</name>
<dbReference type="EMBL" id="DS469598">
    <property type="protein sequence ID" value="EDO39990.1"/>
    <property type="molecule type" value="Genomic_DNA"/>
</dbReference>
<feature type="compositionally biased region" description="Basic and acidic residues" evidence="1">
    <location>
        <begin position="445"/>
        <end position="480"/>
    </location>
</feature>
<feature type="region of interest" description="Disordered" evidence="1">
    <location>
        <begin position="292"/>
        <end position="480"/>
    </location>
</feature>